<dbReference type="AlphaFoldDB" id="A0A072TIF6"/>
<reference evidence="4" key="3">
    <citation type="submission" date="2015-06" db="UniProtKB">
        <authorList>
            <consortium name="EnsemblPlants"/>
        </authorList>
    </citation>
    <scope>IDENTIFICATION</scope>
    <source>
        <strain evidence="4">cv. Jemalong A17</strain>
    </source>
</reference>
<feature type="chain" id="PRO_5014498719" evidence="1">
    <location>
        <begin position="28"/>
        <end position="53"/>
    </location>
</feature>
<dbReference type="Gramene" id="rna14621">
    <property type="protein sequence ID" value="RHN66598.1"/>
    <property type="gene ID" value="gene14621"/>
</dbReference>
<sequence>MTYVKLVTLAVFMLTIFLIIQTKNVEAAGQCPSVGSMIDMSQKLKTNHACYPP</sequence>
<gene>
    <name evidence="2" type="ORF">MTR_0112s0040</name>
    <name evidence="3" type="ORF">MtrunA17_Chr3g0092941</name>
</gene>
<evidence type="ECO:0000313" key="4">
    <source>
        <dbReference type="EnsemblPlants" id="KEH16698"/>
    </source>
</evidence>
<evidence type="ECO:0000313" key="2">
    <source>
        <dbReference type="EMBL" id="KEH16698.1"/>
    </source>
</evidence>
<feature type="signal peptide" evidence="1">
    <location>
        <begin position="1"/>
        <end position="27"/>
    </location>
</feature>
<dbReference type="Proteomes" id="UP000002051">
    <property type="component" value="Unassembled WGS sequence"/>
</dbReference>
<accession>A0A072TIF6</accession>
<evidence type="ECO:0000313" key="6">
    <source>
        <dbReference type="Proteomes" id="UP000265566"/>
    </source>
</evidence>
<reference evidence="2 5" key="2">
    <citation type="journal article" date="2014" name="BMC Genomics">
        <title>An improved genome release (version Mt4.0) for the model legume Medicago truncatula.</title>
        <authorList>
            <person name="Tang H."/>
            <person name="Krishnakumar V."/>
            <person name="Bidwell S."/>
            <person name="Rosen B."/>
            <person name="Chan A."/>
            <person name="Zhou S."/>
            <person name="Gentzbittel L."/>
            <person name="Childs K.L."/>
            <person name="Yandell M."/>
            <person name="Gundlach H."/>
            <person name="Mayer K.F."/>
            <person name="Schwartz D.C."/>
            <person name="Town C.D."/>
        </authorList>
    </citation>
    <scope>GENOME REANNOTATION</scope>
    <source>
        <strain evidence="2">A17</strain>
        <strain evidence="4 5">cv. Jemalong A17</strain>
    </source>
</reference>
<dbReference type="EMBL" id="KL402837">
    <property type="protein sequence ID" value="KEH16698.1"/>
    <property type="molecule type" value="Genomic_DNA"/>
</dbReference>
<name>A0A072TIF6_MEDTR</name>
<dbReference type="EnsemblPlants" id="KEH16698">
    <property type="protein sequence ID" value="KEH16698"/>
    <property type="gene ID" value="MTR_0112s0040"/>
</dbReference>
<evidence type="ECO:0000256" key="1">
    <source>
        <dbReference type="SAM" id="SignalP"/>
    </source>
</evidence>
<evidence type="ECO:0000313" key="3">
    <source>
        <dbReference type="EMBL" id="RHN66598.1"/>
    </source>
</evidence>
<dbReference type="Proteomes" id="UP000265566">
    <property type="component" value="Chromosome 3"/>
</dbReference>
<reference evidence="2 5" key="1">
    <citation type="journal article" date="2011" name="Nature">
        <title>The Medicago genome provides insight into the evolution of rhizobial symbioses.</title>
        <authorList>
            <person name="Young N.D."/>
            <person name="Debelle F."/>
            <person name="Oldroyd G.E."/>
            <person name="Geurts R."/>
            <person name="Cannon S.B."/>
            <person name="Udvardi M.K."/>
            <person name="Benedito V.A."/>
            <person name="Mayer K.F."/>
            <person name="Gouzy J."/>
            <person name="Schoof H."/>
            <person name="Van de Peer Y."/>
            <person name="Proost S."/>
            <person name="Cook D.R."/>
            <person name="Meyers B.C."/>
            <person name="Spannagl M."/>
            <person name="Cheung F."/>
            <person name="De Mita S."/>
            <person name="Krishnakumar V."/>
            <person name="Gundlach H."/>
            <person name="Zhou S."/>
            <person name="Mudge J."/>
            <person name="Bharti A.K."/>
            <person name="Murray J.D."/>
            <person name="Naoumkina M.A."/>
            <person name="Rosen B."/>
            <person name="Silverstein K.A."/>
            <person name="Tang H."/>
            <person name="Rombauts S."/>
            <person name="Zhao P.X."/>
            <person name="Zhou P."/>
            <person name="Barbe V."/>
            <person name="Bardou P."/>
            <person name="Bechner M."/>
            <person name="Bellec A."/>
            <person name="Berger A."/>
            <person name="Berges H."/>
            <person name="Bidwell S."/>
            <person name="Bisseling T."/>
            <person name="Choisne N."/>
            <person name="Couloux A."/>
            <person name="Denny R."/>
            <person name="Deshpande S."/>
            <person name="Dai X."/>
            <person name="Doyle J.J."/>
            <person name="Dudez A.M."/>
            <person name="Farmer A.D."/>
            <person name="Fouteau S."/>
            <person name="Franken C."/>
            <person name="Gibelin C."/>
            <person name="Gish J."/>
            <person name="Goldstein S."/>
            <person name="Gonzalez A.J."/>
            <person name="Green P.J."/>
            <person name="Hallab A."/>
            <person name="Hartog M."/>
            <person name="Hua A."/>
            <person name="Humphray S.J."/>
            <person name="Jeong D.H."/>
            <person name="Jing Y."/>
            <person name="Jocker A."/>
            <person name="Kenton S.M."/>
            <person name="Kim D.J."/>
            <person name="Klee K."/>
            <person name="Lai H."/>
            <person name="Lang C."/>
            <person name="Lin S."/>
            <person name="Macmil S.L."/>
            <person name="Magdelenat G."/>
            <person name="Matthews L."/>
            <person name="McCorrison J."/>
            <person name="Monaghan E.L."/>
            <person name="Mun J.H."/>
            <person name="Najar F.Z."/>
            <person name="Nicholson C."/>
            <person name="Noirot C."/>
            <person name="O'Bleness M."/>
            <person name="Paule C.R."/>
            <person name="Poulain J."/>
            <person name="Prion F."/>
            <person name="Qin B."/>
            <person name="Qu C."/>
            <person name="Retzel E.F."/>
            <person name="Riddle C."/>
            <person name="Sallet E."/>
            <person name="Samain S."/>
            <person name="Samson N."/>
            <person name="Sanders I."/>
            <person name="Saurat O."/>
            <person name="Scarpelli C."/>
            <person name="Schiex T."/>
            <person name="Segurens B."/>
            <person name="Severin A.J."/>
            <person name="Sherrier D.J."/>
            <person name="Shi R."/>
            <person name="Sims S."/>
            <person name="Singer S.R."/>
            <person name="Sinharoy S."/>
            <person name="Sterck L."/>
            <person name="Viollet A."/>
            <person name="Wang B.B."/>
            <person name="Wang K."/>
            <person name="Wang M."/>
            <person name="Wang X."/>
            <person name="Warfsmann J."/>
            <person name="Weissenbach J."/>
            <person name="White D.D."/>
            <person name="White J.D."/>
            <person name="Wiley G.B."/>
            <person name="Wincker P."/>
            <person name="Xing Y."/>
            <person name="Yang L."/>
            <person name="Yao Z."/>
            <person name="Ying F."/>
            <person name="Zhai J."/>
            <person name="Zhou L."/>
            <person name="Zuber A."/>
            <person name="Denarie J."/>
            <person name="Dixon R.A."/>
            <person name="May G.D."/>
            <person name="Schwartz D.C."/>
            <person name="Rogers J."/>
            <person name="Quetier F."/>
            <person name="Town C.D."/>
            <person name="Roe B.A."/>
        </authorList>
    </citation>
    <scope>NUCLEOTIDE SEQUENCE [LARGE SCALE GENOMIC DNA]</scope>
    <source>
        <strain evidence="2">A17</strain>
        <strain evidence="4 5">cv. Jemalong A17</strain>
    </source>
</reference>
<keyword evidence="1" id="KW-0732">Signal</keyword>
<dbReference type="HOGENOM" id="CLU_3071781_0_0_1"/>
<organism evidence="2 5">
    <name type="scientific">Medicago truncatula</name>
    <name type="common">Barrel medic</name>
    <name type="synonym">Medicago tribuloides</name>
    <dbReference type="NCBI Taxonomy" id="3880"/>
    <lineage>
        <taxon>Eukaryota</taxon>
        <taxon>Viridiplantae</taxon>
        <taxon>Streptophyta</taxon>
        <taxon>Embryophyta</taxon>
        <taxon>Tracheophyta</taxon>
        <taxon>Spermatophyta</taxon>
        <taxon>Magnoliopsida</taxon>
        <taxon>eudicotyledons</taxon>
        <taxon>Gunneridae</taxon>
        <taxon>Pentapetalae</taxon>
        <taxon>rosids</taxon>
        <taxon>fabids</taxon>
        <taxon>Fabales</taxon>
        <taxon>Fabaceae</taxon>
        <taxon>Papilionoideae</taxon>
        <taxon>50 kb inversion clade</taxon>
        <taxon>NPAAA clade</taxon>
        <taxon>Hologalegina</taxon>
        <taxon>IRL clade</taxon>
        <taxon>Trifolieae</taxon>
        <taxon>Medicago</taxon>
    </lineage>
</organism>
<proteinExistence type="predicted"/>
<keyword evidence="5" id="KW-1185">Reference proteome</keyword>
<protein>
    <submittedName>
        <fullName evidence="2">Leginsulin related MtN11/16/17 family</fullName>
    </submittedName>
</protein>
<evidence type="ECO:0000313" key="5">
    <source>
        <dbReference type="Proteomes" id="UP000002051"/>
    </source>
</evidence>
<dbReference type="EMBL" id="PSQE01000003">
    <property type="protein sequence ID" value="RHN66598.1"/>
    <property type="molecule type" value="Genomic_DNA"/>
</dbReference>
<reference evidence="3" key="5">
    <citation type="journal article" date="2018" name="Nat. Plants">
        <title>Whole-genome landscape of Medicago truncatula symbiotic genes.</title>
        <authorList>
            <person name="Pecrix Y."/>
            <person name="Gamas P."/>
            <person name="Carrere S."/>
        </authorList>
    </citation>
    <scope>NUCLEOTIDE SEQUENCE</scope>
    <source>
        <tissue evidence="3">Leaves</tissue>
    </source>
</reference>
<reference evidence="6" key="4">
    <citation type="journal article" date="2018" name="Nat. Plants">
        <title>Whole-genome landscape of Medicago truncatula symbiotic genes.</title>
        <authorList>
            <person name="Pecrix Y."/>
            <person name="Staton S.E."/>
            <person name="Sallet E."/>
            <person name="Lelandais-Briere C."/>
            <person name="Moreau S."/>
            <person name="Carrere S."/>
            <person name="Blein T."/>
            <person name="Jardinaud M.F."/>
            <person name="Latrasse D."/>
            <person name="Zouine M."/>
            <person name="Zahm M."/>
            <person name="Kreplak J."/>
            <person name="Mayjonade B."/>
            <person name="Satge C."/>
            <person name="Perez M."/>
            <person name="Cauet S."/>
            <person name="Marande W."/>
            <person name="Chantry-Darmon C."/>
            <person name="Lopez-Roques C."/>
            <person name="Bouchez O."/>
            <person name="Berard A."/>
            <person name="Debelle F."/>
            <person name="Munos S."/>
            <person name="Bendahmane A."/>
            <person name="Berges H."/>
            <person name="Niebel A."/>
            <person name="Buitink J."/>
            <person name="Frugier F."/>
            <person name="Benhamed M."/>
            <person name="Crespi M."/>
            <person name="Gouzy J."/>
            <person name="Gamas P."/>
        </authorList>
    </citation>
    <scope>NUCLEOTIDE SEQUENCE [LARGE SCALE GENOMIC DNA]</scope>
    <source>
        <strain evidence="6">cv. Jemalong A17</strain>
    </source>
</reference>